<feature type="transmembrane region" description="Helical" evidence="12">
    <location>
        <begin position="265"/>
        <end position="284"/>
    </location>
</feature>
<dbReference type="EMBL" id="JACIDK010000001">
    <property type="protein sequence ID" value="MBB3889961.1"/>
    <property type="molecule type" value="Genomic_DNA"/>
</dbReference>
<organism evidence="13 14">
    <name type="scientific">Phenylobacterium haematophilum</name>
    <dbReference type="NCBI Taxonomy" id="98513"/>
    <lineage>
        <taxon>Bacteria</taxon>
        <taxon>Pseudomonadati</taxon>
        <taxon>Pseudomonadota</taxon>
        <taxon>Alphaproteobacteria</taxon>
        <taxon>Caulobacterales</taxon>
        <taxon>Caulobacteraceae</taxon>
        <taxon>Phenylobacterium</taxon>
    </lineage>
</organism>
<keyword evidence="14" id="KW-1185">Reference proteome</keyword>
<gene>
    <name evidence="12" type="primary">corA</name>
    <name evidence="13" type="ORF">GGQ61_000658</name>
</gene>
<dbReference type="SUPFAM" id="SSF144083">
    <property type="entry name" value="Magnesium transport protein CorA, transmembrane region"/>
    <property type="match status" value="1"/>
</dbReference>
<dbReference type="PANTHER" id="PTHR46494">
    <property type="entry name" value="CORA FAMILY METAL ION TRANSPORTER (EUROFUNG)"/>
    <property type="match status" value="1"/>
</dbReference>
<dbReference type="AlphaFoldDB" id="A0A839ZX66"/>
<comment type="subcellular location">
    <subcellularLocation>
        <location evidence="1">Cell membrane</location>
        <topology evidence="1">Multi-pass membrane protein</topology>
    </subcellularLocation>
    <subcellularLocation>
        <location evidence="12">Membrane</location>
        <topology evidence="12">Multi-pass membrane protein</topology>
    </subcellularLocation>
</comment>
<evidence type="ECO:0000256" key="5">
    <source>
        <dbReference type="ARBA" id="ARBA00022692"/>
    </source>
</evidence>
<dbReference type="Gene3D" id="3.30.460.20">
    <property type="entry name" value="CorA soluble domain-like"/>
    <property type="match status" value="1"/>
</dbReference>
<evidence type="ECO:0000256" key="7">
    <source>
        <dbReference type="ARBA" id="ARBA00022989"/>
    </source>
</evidence>
<evidence type="ECO:0000256" key="2">
    <source>
        <dbReference type="ARBA" id="ARBA00009765"/>
    </source>
</evidence>
<accession>A0A839ZX66</accession>
<proteinExistence type="inferred from homology"/>
<evidence type="ECO:0000256" key="6">
    <source>
        <dbReference type="ARBA" id="ARBA00022842"/>
    </source>
</evidence>
<evidence type="ECO:0000256" key="9">
    <source>
        <dbReference type="ARBA" id="ARBA00023136"/>
    </source>
</evidence>
<dbReference type="GO" id="GO:0000287">
    <property type="term" value="F:magnesium ion binding"/>
    <property type="evidence" value="ECO:0007669"/>
    <property type="project" value="TreeGrafter"/>
</dbReference>
<feature type="transmembrane region" description="Helical" evidence="12">
    <location>
        <begin position="296"/>
        <end position="316"/>
    </location>
</feature>
<keyword evidence="3 12" id="KW-0813">Transport</keyword>
<dbReference type="SUPFAM" id="SSF143865">
    <property type="entry name" value="CorA soluble domain-like"/>
    <property type="match status" value="1"/>
</dbReference>
<dbReference type="GO" id="GO:0050897">
    <property type="term" value="F:cobalt ion binding"/>
    <property type="evidence" value="ECO:0007669"/>
    <property type="project" value="TreeGrafter"/>
</dbReference>
<keyword evidence="8 12" id="KW-0406">Ion transport</keyword>
<evidence type="ECO:0000256" key="11">
    <source>
        <dbReference type="ARBA" id="ARBA00045497"/>
    </source>
</evidence>
<dbReference type="GO" id="GO:0015095">
    <property type="term" value="F:magnesium ion transmembrane transporter activity"/>
    <property type="evidence" value="ECO:0007669"/>
    <property type="project" value="UniProtKB-UniRule"/>
</dbReference>
<dbReference type="Pfam" id="PF01544">
    <property type="entry name" value="CorA"/>
    <property type="match status" value="1"/>
</dbReference>
<comment type="catalytic activity">
    <reaction evidence="10">
        <text>Mg(2+)(in) = Mg(2+)(out)</text>
        <dbReference type="Rhea" id="RHEA:29827"/>
        <dbReference type="ChEBI" id="CHEBI:18420"/>
    </reaction>
</comment>
<protein>
    <recommendedName>
        <fullName evidence="12">Magnesium transport protein CorA</fullName>
    </recommendedName>
</protein>
<evidence type="ECO:0000313" key="14">
    <source>
        <dbReference type="Proteomes" id="UP000530564"/>
    </source>
</evidence>
<comment type="similarity">
    <text evidence="2 12">Belongs to the CorA metal ion transporter (MIT) (TC 1.A.35) family.</text>
</comment>
<dbReference type="InterPro" id="IPR045861">
    <property type="entry name" value="CorA_cytoplasmic_dom"/>
</dbReference>
<dbReference type="NCBIfam" id="TIGR00383">
    <property type="entry name" value="corA"/>
    <property type="match status" value="1"/>
</dbReference>
<dbReference type="PANTHER" id="PTHR46494:SF1">
    <property type="entry name" value="CORA FAMILY METAL ION TRANSPORTER (EUROFUNG)"/>
    <property type="match status" value="1"/>
</dbReference>
<dbReference type="RefSeq" id="WP_183769877.1">
    <property type="nucleotide sequence ID" value="NZ_JACIDK010000001.1"/>
</dbReference>
<keyword evidence="4 12" id="KW-1003">Cell membrane</keyword>
<dbReference type="InterPro" id="IPR004488">
    <property type="entry name" value="Mg/Co-transport_prot_CorA"/>
</dbReference>
<sequence>MSVIAAYVYGEGQRVREIDLGDPASLELQPGQFAWIGLLEPSEAELDVLKRRFNLHPLAVEDALKADQLPKVDVYGDQLFVVARTAHLQEEKIGYGETDIFVGPSHIITVRHGSARAHLELRQHLEAAPAQLKHGVDYILHAVLDFIVDGYFPIVDAIEEKVLEMERYALDSFLSRAEVLRIFALRRELMRFKRVLGPMEEVASRLEHHELPCIDWDVRPYFRDVYDHVRRVASLVETLREVLSSVFEASSLMEQQRQGAITRRLAAWAAILAVPTAIAGIYGMNFEVMPELKWRYGYLMVVIAITAICLVLYARFKRSKWL</sequence>
<dbReference type="FunFam" id="1.20.58.340:FF:000004">
    <property type="entry name" value="Magnesium transport protein CorA"/>
    <property type="match status" value="1"/>
</dbReference>
<comment type="function">
    <text evidence="11">Mediates influx of magnesium ions. Alternates between open and closed states. Activated by low cytoplasmic Mg(2+) levels. Inactive when cytoplasmic Mg(2+) levels are high.</text>
</comment>
<evidence type="ECO:0000256" key="12">
    <source>
        <dbReference type="RuleBase" id="RU362010"/>
    </source>
</evidence>
<name>A0A839ZX66_9CAUL</name>
<dbReference type="GO" id="GO:0005886">
    <property type="term" value="C:plasma membrane"/>
    <property type="evidence" value="ECO:0007669"/>
    <property type="project" value="UniProtKB-SubCell"/>
</dbReference>
<evidence type="ECO:0000256" key="1">
    <source>
        <dbReference type="ARBA" id="ARBA00004651"/>
    </source>
</evidence>
<keyword evidence="7 12" id="KW-1133">Transmembrane helix</keyword>
<evidence type="ECO:0000256" key="4">
    <source>
        <dbReference type="ARBA" id="ARBA00022475"/>
    </source>
</evidence>
<dbReference type="Gene3D" id="1.20.58.340">
    <property type="entry name" value="Magnesium transport protein CorA, transmembrane region"/>
    <property type="match status" value="2"/>
</dbReference>
<evidence type="ECO:0000256" key="3">
    <source>
        <dbReference type="ARBA" id="ARBA00022448"/>
    </source>
</evidence>
<dbReference type="CDD" id="cd12830">
    <property type="entry name" value="MtCorA-like"/>
    <property type="match status" value="1"/>
</dbReference>
<dbReference type="Proteomes" id="UP000530564">
    <property type="component" value="Unassembled WGS sequence"/>
</dbReference>
<dbReference type="InterPro" id="IPR045863">
    <property type="entry name" value="CorA_TM1_TM2"/>
</dbReference>
<dbReference type="GO" id="GO:0015087">
    <property type="term" value="F:cobalt ion transmembrane transporter activity"/>
    <property type="evidence" value="ECO:0007669"/>
    <property type="project" value="UniProtKB-UniRule"/>
</dbReference>
<keyword evidence="5 12" id="KW-0812">Transmembrane</keyword>
<reference evidence="13 14" key="1">
    <citation type="submission" date="2020-08" db="EMBL/GenBank/DDBJ databases">
        <title>Genomic Encyclopedia of Type Strains, Phase IV (KMG-IV): sequencing the most valuable type-strain genomes for metagenomic binning, comparative biology and taxonomic classification.</title>
        <authorList>
            <person name="Goeker M."/>
        </authorList>
    </citation>
    <scope>NUCLEOTIDE SEQUENCE [LARGE SCALE GENOMIC DNA]</scope>
    <source>
        <strain evidence="13 14">DSM 21793</strain>
    </source>
</reference>
<evidence type="ECO:0000313" key="13">
    <source>
        <dbReference type="EMBL" id="MBB3889961.1"/>
    </source>
</evidence>
<comment type="caution">
    <text evidence="13">The sequence shown here is derived from an EMBL/GenBank/DDBJ whole genome shotgun (WGS) entry which is preliminary data.</text>
</comment>
<evidence type="ECO:0000256" key="10">
    <source>
        <dbReference type="ARBA" id="ARBA00034269"/>
    </source>
</evidence>
<keyword evidence="9 12" id="KW-0472">Membrane</keyword>
<evidence type="ECO:0000256" key="8">
    <source>
        <dbReference type="ARBA" id="ARBA00023065"/>
    </source>
</evidence>
<dbReference type="InterPro" id="IPR002523">
    <property type="entry name" value="MgTranspt_CorA/ZnTranspt_ZntB"/>
</dbReference>
<keyword evidence="6 12" id="KW-0460">Magnesium</keyword>